<evidence type="ECO:0000256" key="3">
    <source>
        <dbReference type="ARBA" id="ARBA00022737"/>
    </source>
</evidence>
<comment type="caution">
    <text evidence="8">The sequence shown here is derived from an EMBL/GenBank/DDBJ whole genome shotgun (WGS) entry which is preliminary data.</text>
</comment>
<dbReference type="InterPro" id="IPR002049">
    <property type="entry name" value="LE_dom"/>
</dbReference>
<dbReference type="InterPro" id="IPR042635">
    <property type="entry name" value="MEGF10/SREC1/2-like"/>
</dbReference>
<gene>
    <name evidence="8" type="ORF">MGAL_10B048705</name>
</gene>
<dbReference type="SMART" id="SM00180">
    <property type="entry name" value="EGF_Lam"/>
    <property type="match status" value="4"/>
</dbReference>
<accession>A0A8B6C526</accession>
<keyword evidence="9" id="KW-1185">Reference proteome</keyword>
<dbReference type="OrthoDB" id="10268124at2759"/>
<keyword evidence="3" id="KW-0677">Repeat</keyword>
<dbReference type="InterPro" id="IPR013032">
    <property type="entry name" value="EGF-like_CS"/>
</dbReference>
<keyword evidence="4 5" id="KW-1015">Disulfide bond</keyword>
<reference evidence="8" key="1">
    <citation type="submission" date="2018-11" db="EMBL/GenBank/DDBJ databases">
        <authorList>
            <person name="Alioto T."/>
            <person name="Alioto T."/>
        </authorList>
    </citation>
    <scope>NUCLEOTIDE SEQUENCE</scope>
</reference>
<dbReference type="EMBL" id="UYJE01001192">
    <property type="protein sequence ID" value="VDH99984.1"/>
    <property type="molecule type" value="Genomic_DNA"/>
</dbReference>
<feature type="disulfide bond" evidence="5">
    <location>
        <begin position="186"/>
        <end position="195"/>
    </location>
</feature>
<comment type="caution">
    <text evidence="5">Lacks conserved residue(s) required for the propagation of feature annotation.</text>
</comment>
<evidence type="ECO:0000313" key="8">
    <source>
        <dbReference type="EMBL" id="VDH99984.1"/>
    </source>
</evidence>
<dbReference type="Gene3D" id="2.170.300.10">
    <property type="entry name" value="Tie2 ligand-binding domain superfamily"/>
    <property type="match status" value="3"/>
</dbReference>
<dbReference type="Gene3D" id="2.10.25.10">
    <property type="entry name" value="Laminin"/>
    <property type="match status" value="1"/>
</dbReference>
<dbReference type="InterPro" id="IPR000742">
    <property type="entry name" value="EGF"/>
</dbReference>
<feature type="disulfide bond" evidence="5">
    <location>
        <begin position="38"/>
        <end position="47"/>
    </location>
</feature>
<dbReference type="AlphaFoldDB" id="A0A8B6C526"/>
<dbReference type="Pfam" id="PF12661">
    <property type="entry name" value="hEGF"/>
    <property type="match status" value="3"/>
</dbReference>
<dbReference type="PROSITE" id="PS01186">
    <property type="entry name" value="EGF_2"/>
    <property type="match status" value="1"/>
</dbReference>
<feature type="domain" description="EGF-like" evidence="7">
    <location>
        <begin position="75"/>
        <end position="110"/>
    </location>
</feature>
<feature type="domain" description="EGF-like" evidence="7">
    <location>
        <begin position="13"/>
        <end position="48"/>
    </location>
</feature>
<proteinExistence type="predicted"/>
<dbReference type="GO" id="GO:0005044">
    <property type="term" value="F:scavenger receptor activity"/>
    <property type="evidence" value="ECO:0007669"/>
    <property type="project" value="InterPro"/>
</dbReference>
<feature type="region of interest" description="Disordered" evidence="6">
    <location>
        <begin position="216"/>
        <end position="240"/>
    </location>
</feature>
<dbReference type="PANTHER" id="PTHR24043">
    <property type="entry name" value="SCAVENGER RECEPTOR CLASS F"/>
    <property type="match status" value="1"/>
</dbReference>
<keyword evidence="2" id="KW-0732">Signal</keyword>
<feature type="non-terminal residue" evidence="8">
    <location>
        <position position="252"/>
    </location>
</feature>
<evidence type="ECO:0000256" key="1">
    <source>
        <dbReference type="ARBA" id="ARBA00022536"/>
    </source>
</evidence>
<evidence type="ECO:0000256" key="6">
    <source>
        <dbReference type="SAM" id="MobiDB-lite"/>
    </source>
</evidence>
<feature type="domain" description="EGF-like" evidence="7">
    <location>
        <begin position="161"/>
        <end position="196"/>
    </location>
</feature>
<evidence type="ECO:0000259" key="7">
    <source>
        <dbReference type="PROSITE" id="PS50026"/>
    </source>
</evidence>
<evidence type="ECO:0000256" key="5">
    <source>
        <dbReference type="PROSITE-ProRule" id="PRU00076"/>
    </source>
</evidence>
<organism evidence="8 9">
    <name type="scientific">Mytilus galloprovincialis</name>
    <name type="common">Mediterranean mussel</name>
    <dbReference type="NCBI Taxonomy" id="29158"/>
    <lineage>
        <taxon>Eukaryota</taxon>
        <taxon>Metazoa</taxon>
        <taxon>Spiralia</taxon>
        <taxon>Lophotrochozoa</taxon>
        <taxon>Mollusca</taxon>
        <taxon>Bivalvia</taxon>
        <taxon>Autobranchia</taxon>
        <taxon>Pteriomorphia</taxon>
        <taxon>Mytilida</taxon>
        <taxon>Mytiloidea</taxon>
        <taxon>Mytilidae</taxon>
        <taxon>Mytilinae</taxon>
        <taxon>Mytilus</taxon>
    </lineage>
</organism>
<sequence length="252" mass="26456">GSICSEPCPGGMLGGNCKAQCRCYNGATCDRITGQCTCAPGYKGERCDPGSGKCSKCSSGWTGPLCNETCPAPYYGDGCQKICYCKNGGLCNHKTGVCQCQAGYTGQYCGTKCTKGKFGLGCLQTCLCQNNAECVPENGFCICSPGWKGLTCESQCPKGLYGKDCQSKCKCQNGGYCYPATGHCTCPPGFYGDSCEKACPVGEPLSKEVEVSSAESGCFKKQSGSSHSKKVRADTRSGDYKPLLKKVKATSK</sequence>
<feature type="disulfide bond" evidence="5">
    <location>
        <begin position="100"/>
        <end position="109"/>
    </location>
</feature>
<feature type="disulfide bond" evidence="5">
    <location>
        <begin position="143"/>
        <end position="152"/>
    </location>
</feature>
<dbReference type="FunFam" id="2.170.300.10:FF:000041">
    <property type="entry name" value="Tyrosine protein kinase receptor tie-1, putative"/>
    <property type="match status" value="1"/>
</dbReference>
<name>A0A8B6C526_MYTGA</name>
<evidence type="ECO:0000313" key="9">
    <source>
        <dbReference type="Proteomes" id="UP000596742"/>
    </source>
</evidence>
<evidence type="ECO:0000256" key="2">
    <source>
        <dbReference type="ARBA" id="ARBA00022729"/>
    </source>
</evidence>
<dbReference type="PROSITE" id="PS50026">
    <property type="entry name" value="EGF_3"/>
    <property type="match status" value="4"/>
</dbReference>
<feature type="domain" description="EGF-like" evidence="7">
    <location>
        <begin position="123"/>
        <end position="153"/>
    </location>
</feature>
<protein>
    <recommendedName>
        <fullName evidence="7">EGF-like domain-containing protein</fullName>
    </recommendedName>
</protein>
<keyword evidence="1 5" id="KW-0245">EGF-like domain</keyword>
<dbReference type="SMART" id="SM00181">
    <property type="entry name" value="EGF"/>
    <property type="match status" value="4"/>
</dbReference>
<evidence type="ECO:0000256" key="4">
    <source>
        <dbReference type="ARBA" id="ARBA00023157"/>
    </source>
</evidence>
<dbReference type="PROSITE" id="PS00022">
    <property type="entry name" value="EGF_1"/>
    <property type="match status" value="4"/>
</dbReference>
<dbReference type="PANTHER" id="PTHR24043:SF8">
    <property type="entry name" value="EGF-LIKE DOMAIN-CONTAINING PROTEIN"/>
    <property type="match status" value="1"/>
</dbReference>
<dbReference type="Proteomes" id="UP000596742">
    <property type="component" value="Unassembled WGS sequence"/>
</dbReference>
<dbReference type="Pfam" id="PF00053">
    <property type="entry name" value="EGF_laminin"/>
    <property type="match status" value="1"/>
</dbReference>
<dbReference type="PRINTS" id="PR00011">
    <property type="entry name" value="EGFLAMININ"/>
</dbReference>